<reference evidence="4 5" key="3">
    <citation type="submission" date="2017-09" db="EMBL/GenBank/DDBJ databases">
        <title>Tripartite evolution among Lactobacillus johnsonii, Lactobacillus taiwanensis, Lactobacillus reuteri and their rodent host.</title>
        <authorList>
            <person name="Wang T."/>
            <person name="Knowles S."/>
            <person name="Cheng C."/>
        </authorList>
    </citation>
    <scope>NUCLEOTIDE SEQUENCE [LARGE SCALE GENOMIC DNA]</scope>
    <source>
        <strain evidence="3 4">609q</strain>
        <strain evidence="2 5">609u</strain>
    </source>
</reference>
<protein>
    <submittedName>
        <fullName evidence="3">N4-gp56 family major capsid protein</fullName>
    </submittedName>
</protein>
<evidence type="ECO:0000313" key="2">
    <source>
        <dbReference type="EMBL" id="OYR87171.1"/>
    </source>
</evidence>
<dbReference type="NCBIfam" id="TIGR04387">
    <property type="entry name" value="capsid_maj_N4"/>
    <property type="match status" value="1"/>
</dbReference>
<dbReference type="EMBL" id="NGNX01000062">
    <property type="protein sequence ID" value="OYR90042.1"/>
    <property type="molecule type" value="Genomic_DNA"/>
</dbReference>
<evidence type="ECO:0000313" key="4">
    <source>
        <dbReference type="Proteomes" id="UP000215828"/>
    </source>
</evidence>
<comment type="caution">
    <text evidence="3">The sequence shown here is derived from an EMBL/GenBank/DDBJ whole genome shotgun (WGS) entry which is preliminary data.</text>
</comment>
<accession>A0A256LBW6</accession>
<feature type="compositionally biased region" description="Polar residues" evidence="1">
    <location>
        <begin position="325"/>
        <end position="334"/>
    </location>
</feature>
<proteinExistence type="predicted"/>
<dbReference type="AlphaFoldDB" id="A0A256LBW6"/>
<dbReference type="EMBL" id="NGNV01000055">
    <property type="protein sequence ID" value="OYR87171.1"/>
    <property type="molecule type" value="Genomic_DNA"/>
</dbReference>
<evidence type="ECO:0000313" key="5">
    <source>
        <dbReference type="Proteomes" id="UP000216316"/>
    </source>
</evidence>
<keyword evidence="5" id="KW-1185">Reference proteome</keyword>
<sequence>MADQVTQSSNVLDPQVLADMIPAKLTAGLKFTSLAQVDRTLEGKPGSTVEFPTWNYIGDAEDVKENEPIDTSKLTYGSKAATIKKIGKGGSVTDEALETGYGDAWGELSNQLGLALANKVDNDVLETLRQAVQNASIDLSLDGIQDALDVYNSEDDAPTVLIVSPKVAGRLRLAAGKDWLRGTQLGADAVSKGVYGDILGVQIIRSRKLNANEAFLVKTGAEDGKPAVKLMLKRDIKVEPDRVPKYNRTDIYATAMEAAYLYDPTKVVKITFKGVEGSAGTTGAPVDVSVDNEPDNVKEENKIGTRSKKKSAKNTQDQKQEPDTQDQNADQSAKNSEKKPGEA</sequence>
<name>A0A256LBW6_9LACO</name>
<reference evidence="2" key="2">
    <citation type="submission" date="2017-05" db="EMBL/GenBank/DDBJ databases">
        <authorList>
            <person name="Lin X.B."/>
            <person name="Stothard P."/>
            <person name="Tasseva G."/>
            <person name="Walter J."/>
        </authorList>
    </citation>
    <scope>NUCLEOTIDE SEQUENCE</scope>
    <source>
        <strain evidence="2">609u</strain>
    </source>
</reference>
<dbReference type="Pfam" id="PF25209">
    <property type="entry name" value="Phage_capsid_4"/>
    <property type="match status" value="1"/>
</dbReference>
<dbReference type="Proteomes" id="UP000216316">
    <property type="component" value="Unassembled WGS sequence"/>
</dbReference>
<organism evidence="3 4">
    <name type="scientific">Lactobacillus taiwanensis</name>
    <dbReference type="NCBI Taxonomy" id="508451"/>
    <lineage>
        <taxon>Bacteria</taxon>
        <taxon>Bacillati</taxon>
        <taxon>Bacillota</taxon>
        <taxon>Bacilli</taxon>
        <taxon>Lactobacillales</taxon>
        <taxon>Lactobacillaceae</taxon>
        <taxon>Lactobacillus</taxon>
    </lineage>
</organism>
<dbReference type="SUPFAM" id="SSF56563">
    <property type="entry name" value="Major capsid protein gp5"/>
    <property type="match status" value="1"/>
</dbReference>
<dbReference type="Proteomes" id="UP000215828">
    <property type="component" value="Unassembled WGS sequence"/>
</dbReference>
<evidence type="ECO:0000256" key="1">
    <source>
        <dbReference type="SAM" id="MobiDB-lite"/>
    </source>
</evidence>
<reference evidence="3 4" key="1">
    <citation type="submission" date="2017-04" db="EMBL/GenBank/DDBJ databases">
        <authorList>
            <person name="Afonso C.L."/>
            <person name="Miller P.J."/>
            <person name="Scott M.A."/>
            <person name="Spackman E."/>
            <person name="Goraichik I."/>
            <person name="Dimitrov K.M."/>
            <person name="Suarez D.L."/>
            <person name="Swayne D.E."/>
        </authorList>
    </citation>
    <scope>NUCLEOTIDE SEQUENCE [LARGE SCALE GENOMIC DNA]</scope>
    <source>
        <strain evidence="3 4">609q</strain>
    </source>
</reference>
<gene>
    <name evidence="2" type="ORF">CBF53_09305</name>
    <name evidence="3" type="ORF">CBF70_10365</name>
</gene>
<dbReference type="RefSeq" id="WP_094496166.1">
    <property type="nucleotide sequence ID" value="NZ_NGNV01000055.1"/>
</dbReference>
<evidence type="ECO:0000313" key="3">
    <source>
        <dbReference type="EMBL" id="OYR90042.1"/>
    </source>
</evidence>
<feature type="region of interest" description="Disordered" evidence="1">
    <location>
        <begin position="279"/>
        <end position="343"/>
    </location>
</feature>